<evidence type="ECO:0000256" key="5">
    <source>
        <dbReference type="ARBA" id="ARBA00022989"/>
    </source>
</evidence>
<evidence type="ECO:0000256" key="1">
    <source>
        <dbReference type="ARBA" id="ARBA00004141"/>
    </source>
</evidence>
<feature type="transmembrane region" description="Helical" evidence="8">
    <location>
        <begin position="343"/>
        <end position="365"/>
    </location>
</feature>
<evidence type="ECO:0000313" key="11">
    <source>
        <dbReference type="Proteomes" id="UP000288805"/>
    </source>
</evidence>
<keyword evidence="7 10" id="KW-0012">Acyltransferase</keyword>
<feature type="domain" description="Phospholipid/glycerol acyltransferase" evidence="9">
    <location>
        <begin position="397"/>
        <end position="498"/>
    </location>
</feature>
<dbReference type="EMBL" id="QGNW01001476">
    <property type="protein sequence ID" value="RVW39597.1"/>
    <property type="molecule type" value="Genomic_DNA"/>
</dbReference>
<dbReference type="GO" id="GO:0016020">
    <property type="term" value="C:membrane"/>
    <property type="evidence" value="ECO:0007669"/>
    <property type="project" value="UniProtKB-SubCell"/>
</dbReference>
<evidence type="ECO:0000256" key="7">
    <source>
        <dbReference type="ARBA" id="ARBA00023315"/>
    </source>
</evidence>
<dbReference type="GO" id="GO:0016746">
    <property type="term" value="F:acyltransferase activity"/>
    <property type="evidence" value="ECO:0007669"/>
    <property type="project" value="UniProtKB-KW"/>
</dbReference>
<accession>A0A438DVV4</accession>
<gene>
    <name evidence="10" type="primary">GPAT1_1</name>
    <name evidence="10" type="ORF">CK203_090651</name>
</gene>
<dbReference type="SUPFAM" id="SSF69593">
    <property type="entry name" value="Glycerol-3-phosphate (1)-acyltransferase"/>
    <property type="match status" value="1"/>
</dbReference>
<evidence type="ECO:0000256" key="4">
    <source>
        <dbReference type="ARBA" id="ARBA00022692"/>
    </source>
</evidence>
<evidence type="ECO:0000313" key="10">
    <source>
        <dbReference type="EMBL" id="RVW39597.1"/>
    </source>
</evidence>
<dbReference type="InterPro" id="IPR002123">
    <property type="entry name" value="Plipid/glycerol_acylTrfase"/>
</dbReference>
<evidence type="ECO:0000259" key="9">
    <source>
        <dbReference type="SMART" id="SM00563"/>
    </source>
</evidence>
<evidence type="ECO:0000256" key="8">
    <source>
        <dbReference type="SAM" id="Phobius"/>
    </source>
</evidence>
<name>A0A438DVV4_VITVI</name>
<dbReference type="AlphaFoldDB" id="A0A438DVV4"/>
<comment type="subcellular location">
    <subcellularLocation>
        <location evidence="1">Membrane</location>
        <topology evidence="1">Multi-pass membrane protein</topology>
    </subcellularLocation>
</comment>
<dbReference type="Gramene" id="Vitis12g00054.t01">
    <property type="protein sequence ID" value="Vitis12g00054.t01.CDS"/>
    <property type="gene ID" value="Vitis12g00054"/>
</dbReference>
<keyword evidence="6 8" id="KW-0472">Membrane</keyword>
<feature type="transmembrane region" description="Helical" evidence="8">
    <location>
        <begin position="137"/>
        <end position="164"/>
    </location>
</feature>
<keyword evidence="4 8" id="KW-0812">Transmembrane</keyword>
<dbReference type="Proteomes" id="UP000288805">
    <property type="component" value="Unassembled WGS sequence"/>
</dbReference>
<feature type="transmembrane region" description="Helical" evidence="8">
    <location>
        <begin position="25"/>
        <end position="47"/>
    </location>
</feature>
<dbReference type="InterPro" id="IPR056462">
    <property type="entry name" value="HAD_RAM2/GPAT1-8"/>
</dbReference>
<proteinExistence type="inferred from homology"/>
<dbReference type="SMART" id="SM00563">
    <property type="entry name" value="PlsC"/>
    <property type="match status" value="1"/>
</dbReference>
<evidence type="ECO:0000256" key="2">
    <source>
        <dbReference type="ARBA" id="ARBA00007937"/>
    </source>
</evidence>
<protein>
    <submittedName>
        <fullName evidence="10">Glycerol-3-phosphate acyltransferase 1</fullName>
    </submittedName>
</protein>
<feature type="transmembrane region" description="Helical" evidence="8">
    <location>
        <begin position="59"/>
        <end position="80"/>
    </location>
</feature>
<dbReference type="Pfam" id="PF23270">
    <property type="entry name" value="HAD_RAM2_N"/>
    <property type="match status" value="1"/>
</dbReference>
<sequence>MTPINILCNPSASPHPSSFTSFPCYLSFCVKFLLLSFVSSIGGRIFINIETGSMVFPMVFLKIMDWVVYQLLANSCYRAARKMRNYGFFLRNPSLRTSQQYPSFPSVTKCCLEGRGSHTLVCDIDGALLRSQSFFPYFMLVAFEGGSIFRAFLLLLSWPFLWVLDSELRFRVMIFISFCGLRLKDMESVGRSVLPKFYLENLNLQVYELWASTGSRVVFTSVPRVMVEGFLKEYLSVNHVIGTELQTVGQYFTGLLSGSGLLVKCSALKEFFGEKKPDIGLGSSSLHDHHFISLCKESYVVTNEDSKSSASSVMTRDKYPKPLVFHDGRLAFLPTPWATLSMFLWLPLGIVLAIYRVCIGIFLPYKMANLLGVWSGIDIRLKGNDINPSKYNNRKGVLYVCSHRTLLDPVFLCTTLGKPLTAVTYSLSKTSEIIAPIRTVRLTRDRKKDGETMQRLLSEGDLVVCPEGTTCREPYLLRFSSLFAELADEIVPVAMYTHVTMFYGTTASGLKCLDPIFFLMNPRPSYHVHVLGKLPKELTCAGGRPSCEVANYIQRQLADALGFECTTLTRRDKYMMLAGNEGVVQNK</sequence>
<dbReference type="OrthoDB" id="1854593at2759"/>
<reference evidence="10 11" key="1">
    <citation type="journal article" date="2018" name="PLoS Genet.">
        <title>Population sequencing reveals clonal diversity and ancestral inbreeding in the grapevine cultivar Chardonnay.</title>
        <authorList>
            <person name="Roach M.J."/>
            <person name="Johnson D.L."/>
            <person name="Bohlmann J."/>
            <person name="van Vuuren H.J."/>
            <person name="Jones S.J."/>
            <person name="Pretorius I.S."/>
            <person name="Schmidt S.A."/>
            <person name="Borneman A.R."/>
        </authorList>
    </citation>
    <scope>NUCLEOTIDE SEQUENCE [LARGE SCALE GENOMIC DNA]</scope>
    <source>
        <strain evidence="11">cv. Chardonnay</strain>
        <tissue evidence="10">Leaf</tissue>
    </source>
</reference>
<evidence type="ECO:0000256" key="6">
    <source>
        <dbReference type="ARBA" id="ARBA00023136"/>
    </source>
</evidence>
<dbReference type="Pfam" id="PF01553">
    <property type="entry name" value="Acyltransferase"/>
    <property type="match status" value="1"/>
</dbReference>
<dbReference type="CDD" id="cd06551">
    <property type="entry name" value="LPLAT"/>
    <property type="match status" value="1"/>
</dbReference>
<dbReference type="PANTHER" id="PTHR15486:SF0">
    <property type="entry name" value="GLYCEROL-3-PHOSPHATE ACYLTRANSFERASE 1"/>
    <property type="match status" value="1"/>
</dbReference>
<comment type="caution">
    <text evidence="10">The sequence shown here is derived from an EMBL/GenBank/DDBJ whole genome shotgun (WGS) entry which is preliminary data.</text>
</comment>
<organism evidence="10 11">
    <name type="scientific">Vitis vinifera</name>
    <name type="common">Grape</name>
    <dbReference type="NCBI Taxonomy" id="29760"/>
    <lineage>
        <taxon>Eukaryota</taxon>
        <taxon>Viridiplantae</taxon>
        <taxon>Streptophyta</taxon>
        <taxon>Embryophyta</taxon>
        <taxon>Tracheophyta</taxon>
        <taxon>Spermatophyta</taxon>
        <taxon>Magnoliopsida</taxon>
        <taxon>eudicotyledons</taxon>
        <taxon>Gunneridae</taxon>
        <taxon>Pentapetalae</taxon>
        <taxon>rosids</taxon>
        <taxon>Vitales</taxon>
        <taxon>Vitaceae</taxon>
        <taxon>Viteae</taxon>
        <taxon>Vitis</taxon>
    </lineage>
</organism>
<evidence type="ECO:0000256" key="3">
    <source>
        <dbReference type="ARBA" id="ARBA00022679"/>
    </source>
</evidence>
<keyword evidence="3 10" id="KW-0808">Transferase</keyword>
<comment type="similarity">
    <text evidence="2">Belongs to the GPAT/DAPAT family.</text>
</comment>
<keyword evidence="5 8" id="KW-1133">Transmembrane helix</keyword>
<dbReference type="PANTHER" id="PTHR15486">
    <property type="entry name" value="ANCIENT UBIQUITOUS PROTEIN"/>
    <property type="match status" value="1"/>
</dbReference>